<name>A0A3S0I759_9GAMM</name>
<reference evidence="2 3" key="1">
    <citation type="submission" date="2018-12" db="EMBL/GenBank/DDBJ databases">
        <authorList>
            <person name="Yu L."/>
        </authorList>
    </citation>
    <scope>NUCLEOTIDE SEQUENCE [LARGE SCALE GENOMIC DNA]</scope>
    <source>
        <strain evidence="2 3">11S</strain>
    </source>
</reference>
<accession>A0A3S0I759</accession>
<dbReference type="RefSeq" id="WP_126484473.1">
    <property type="nucleotide sequence ID" value="NZ_RXNS01000011.1"/>
</dbReference>
<evidence type="ECO:0000256" key="1">
    <source>
        <dbReference type="SAM" id="Phobius"/>
    </source>
</evidence>
<evidence type="ECO:0000313" key="2">
    <source>
        <dbReference type="EMBL" id="RTR02371.1"/>
    </source>
</evidence>
<sequence length="89" mass="9296">MEEIRQSTGLGYPALAGLTTLPFLCMGAVALVSQRLHAWLGEQRGIALATIAVACALCQLDGAGTTLLGTALLAGRRLHAQRPVTLAQR</sequence>
<organism evidence="2 3">
    <name type="scientific">Halomonas nitroreducens</name>
    <dbReference type="NCBI Taxonomy" id="447425"/>
    <lineage>
        <taxon>Bacteria</taxon>
        <taxon>Pseudomonadati</taxon>
        <taxon>Pseudomonadota</taxon>
        <taxon>Gammaproteobacteria</taxon>
        <taxon>Oceanospirillales</taxon>
        <taxon>Halomonadaceae</taxon>
        <taxon>Halomonas</taxon>
    </lineage>
</organism>
<keyword evidence="1" id="KW-0812">Transmembrane</keyword>
<dbReference type="OrthoDB" id="5758872at2"/>
<protein>
    <submittedName>
        <fullName evidence="2">Uncharacterized protein</fullName>
    </submittedName>
</protein>
<evidence type="ECO:0000313" key="3">
    <source>
        <dbReference type="Proteomes" id="UP000267400"/>
    </source>
</evidence>
<dbReference type="Proteomes" id="UP000267400">
    <property type="component" value="Unassembled WGS sequence"/>
</dbReference>
<feature type="transmembrane region" description="Helical" evidence="1">
    <location>
        <begin position="12"/>
        <end position="33"/>
    </location>
</feature>
<gene>
    <name evidence="2" type="ORF">EKG36_12275</name>
</gene>
<dbReference type="EMBL" id="RXNS01000011">
    <property type="protein sequence ID" value="RTR02371.1"/>
    <property type="molecule type" value="Genomic_DNA"/>
</dbReference>
<comment type="caution">
    <text evidence="2">The sequence shown here is derived from an EMBL/GenBank/DDBJ whole genome shotgun (WGS) entry which is preliminary data.</text>
</comment>
<dbReference type="AlphaFoldDB" id="A0A3S0I759"/>
<keyword evidence="1" id="KW-0472">Membrane</keyword>
<feature type="transmembrane region" description="Helical" evidence="1">
    <location>
        <begin position="45"/>
        <end position="73"/>
    </location>
</feature>
<proteinExistence type="predicted"/>
<keyword evidence="1" id="KW-1133">Transmembrane helix</keyword>
<keyword evidence="3" id="KW-1185">Reference proteome</keyword>